<dbReference type="Pfam" id="PF02687">
    <property type="entry name" value="FtsX"/>
    <property type="match status" value="2"/>
</dbReference>
<sequence>MIINKRIKRDLRNNIFRYLSIFILIFLGLFIVINIASSSETVIVRVNEYGLDNKVEDGQFILRYPLDEKNLETIRALGVSIEEQFYMDFTDTDERTVRVYKARKEINQEQADIGSPAANQNDVMLEKLFAKNHDYELGKTITINGIDLNISGIGTSPDYDDPLQELSDIGSNTSKFGTAFVTEHMYKILAERRKESSPPEVYQYSFRLNEKMSFNDFREYVKNLKVINNYGEFSANDIMLIFLSSDNNPRIAASAIDCETSSTTCMVIAILVVLICNYMISVFIINNIEAEMPMIGTLYALGIKKGELLRHYLCLPLAITFIGCVMGTAMGIFSMGLGIQPVDVASRYSIPDMKNYYPLKFIVFGILVPPIIAFLTNIFAINKKLKRKPLQLMRREQKEMKTSRLKLKKFSFINGFRIRQFIKELRVSGAVFVGIFLTIFLLMMGIDTYVMLNNLISQNEEDIRFNYMYSIREPLKEEIPSADIGYMKTFQKEFDGYTFNITMLGISEDNKYFDMEVPKEENSIIMSSSAALKFGIKEGDKFIIYDENAEKEYEFTVSEIVQYSAGLYLFADIDLMRKMYEKEDGYYNTIFSADELDIATDNIAATTTKESMVNVSKDFMNQFMGMIVMIAVLCIVFFVVVMYLMVKVMIDRSGFGISLMKVFGYRNGEIKKLYLDGNFFTVLVSTILSVPICKYLMDMIMPSFVKNVATGFDLSFSILHYAIIFLFVFAVYFGVNTVILRRLGKISPAEVLKNRE</sequence>
<feature type="transmembrane region" description="Helical" evidence="6">
    <location>
        <begin position="266"/>
        <end position="285"/>
    </location>
</feature>
<feature type="transmembrane region" description="Helical" evidence="6">
    <location>
        <begin position="15"/>
        <end position="36"/>
    </location>
</feature>
<organism evidence="8 9">
    <name type="scientific">Anaerocolumna xylanovorans DSM 12503</name>
    <dbReference type="NCBI Taxonomy" id="1121345"/>
    <lineage>
        <taxon>Bacteria</taxon>
        <taxon>Bacillati</taxon>
        <taxon>Bacillota</taxon>
        <taxon>Clostridia</taxon>
        <taxon>Lachnospirales</taxon>
        <taxon>Lachnospiraceae</taxon>
        <taxon>Anaerocolumna</taxon>
    </lineage>
</organism>
<dbReference type="InterPro" id="IPR038766">
    <property type="entry name" value="Membrane_comp_ABC_pdt"/>
</dbReference>
<dbReference type="EMBL" id="FRFD01000011">
    <property type="protein sequence ID" value="SHO52333.1"/>
    <property type="molecule type" value="Genomic_DNA"/>
</dbReference>
<dbReference type="GO" id="GO:0005886">
    <property type="term" value="C:plasma membrane"/>
    <property type="evidence" value="ECO:0007669"/>
    <property type="project" value="UniProtKB-SubCell"/>
</dbReference>
<evidence type="ECO:0000256" key="3">
    <source>
        <dbReference type="ARBA" id="ARBA00022692"/>
    </source>
</evidence>
<keyword evidence="9" id="KW-1185">Reference proteome</keyword>
<feature type="transmembrane region" description="Helical" evidence="6">
    <location>
        <begin position="673"/>
        <end position="697"/>
    </location>
</feature>
<feature type="transmembrane region" description="Helical" evidence="6">
    <location>
        <begin position="313"/>
        <end position="339"/>
    </location>
</feature>
<evidence type="ECO:0000256" key="6">
    <source>
        <dbReference type="SAM" id="Phobius"/>
    </source>
</evidence>
<feature type="transmembrane region" description="Helical" evidence="6">
    <location>
        <begin position="427"/>
        <end position="452"/>
    </location>
</feature>
<keyword evidence="5 6" id="KW-0472">Membrane</keyword>
<reference evidence="8 9" key="1">
    <citation type="submission" date="2016-12" db="EMBL/GenBank/DDBJ databases">
        <authorList>
            <person name="Song W.-J."/>
            <person name="Kurnit D.M."/>
        </authorList>
    </citation>
    <scope>NUCLEOTIDE SEQUENCE [LARGE SCALE GENOMIC DNA]</scope>
    <source>
        <strain evidence="8 9">DSM 12503</strain>
    </source>
</reference>
<feature type="transmembrane region" description="Helical" evidence="6">
    <location>
        <begin position="359"/>
        <end position="381"/>
    </location>
</feature>
<evidence type="ECO:0000313" key="9">
    <source>
        <dbReference type="Proteomes" id="UP000184612"/>
    </source>
</evidence>
<feature type="transmembrane region" description="Helical" evidence="6">
    <location>
        <begin position="623"/>
        <end position="646"/>
    </location>
</feature>
<dbReference type="OrthoDB" id="2934570at2"/>
<evidence type="ECO:0000259" key="7">
    <source>
        <dbReference type="Pfam" id="PF02687"/>
    </source>
</evidence>
<evidence type="ECO:0000313" key="8">
    <source>
        <dbReference type="EMBL" id="SHO52333.1"/>
    </source>
</evidence>
<accession>A0A1M7YIA3</accession>
<dbReference type="AlphaFoldDB" id="A0A1M7YIA3"/>
<keyword evidence="4 6" id="KW-1133">Transmembrane helix</keyword>
<dbReference type="PANTHER" id="PTHR30287">
    <property type="entry name" value="MEMBRANE COMPONENT OF PREDICTED ABC SUPERFAMILY METABOLITE UPTAKE TRANSPORTER"/>
    <property type="match status" value="1"/>
</dbReference>
<evidence type="ECO:0000256" key="1">
    <source>
        <dbReference type="ARBA" id="ARBA00004651"/>
    </source>
</evidence>
<dbReference type="STRING" id="1121345.SAMN02745217_03587"/>
<feature type="domain" description="ABC3 transporter permease C-terminal" evidence="7">
    <location>
        <begin position="629"/>
        <end position="748"/>
    </location>
</feature>
<evidence type="ECO:0000256" key="4">
    <source>
        <dbReference type="ARBA" id="ARBA00022989"/>
    </source>
</evidence>
<protein>
    <submittedName>
        <fullName evidence="8">Putative ABC transport system permease protein</fullName>
    </submittedName>
</protein>
<proteinExistence type="predicted"/>
<evidence type="ECO:0000256" key="2">
    <source>
        <dbReference type="ARBA" id="ARBA00022475"/>
    </source>
</evidence>
<keyword evidence="3 6" id="KW-0812">Transmembrane</keyword>
<dbReference type="Proteomes" id="UP000184612">
    <property type="component" value="Unassembled WGS sequence"/>
</dbReference>
<name>A0A1M7YIA3_9FIRM</name>
<dbReference type="RefSeq" id="WP_073590242.1">
    <property type="nucleotide sequence ID" value="NZ_FRFD01000011.1"/>
</dbReference>
<feature type="domain" description="ABC3 transporter permease C-terminal" evidence="7">
    <location>
        <begin position="266"/>
        <end position="387"/>
    </location>
</feature>
<gene>
    <name evidence="8" type="ORF">SAMN02745217_03587</name>
</gene>
<comment type="subcellular location">
    <subcellularLocation>
        <location evidence="1">Cell membrane</location>
        <topology evidence="1">Multi-pass membrane protein</topology>
    </subcellularLocation>
</comment>
<dbReference type="InterPro" id="IPR003838">
    <property type="entry name" value="ABC3_permease_C"/>
</dbReference>
<keyword evidence="2" id="KW-1003">Cell membrane</keyword>
<evidence type="ECO:0000256" key="5">
    <source>
        <dbReference type="ARBA" id="ARBA00023136"/>
    </source>
</evidence>
<feature type="transmembrane region" description="Helical" evidence="6">
    <location>
        <begin position="717"/>
        <end position="735"/>
    </location>
</feature>
<dbReference type="PANTHER" id="PTHR30287:SF1">
    <property type="entry name" value="INNER MEMBRANE PROTEIN"/>
    <property type="match status" value="1"/>
</dbReference>